<dbReference type="InterPro" id="IPR011009">
    <property type="entry name" value="Kinase-like_dom_sf"/>
</dbReference>
<dbReference type="Gene3D" id="3.30.200.20">
    <property type="entry name" value="Phosphorylase Kinase, domain 1"/>
    <property type="match status" value="1"/>
</dbReference>
<dbReference type="CDD" id="cd14066">
    <property type="entry name" value="STKc_IRAK"/>
    <property type="match status" value="1"/>
</dbReference>
<accession>W1PRP0</accession>
<evidence type="ECO:0000256" key="1">
    <source>
        <dbReference type="ARBA" id="ARBA00004167"/>
    </source>
</evidence>
<dbReference type="PROSITE" id="PS50011">
    <property type="entry name" value="PROTEIN_KINASE_DOM"/>
    <property type="match status" value="1"/>
</dbReference>
<dbReference type="AlphaFoldDB" id="W1PRP0"/>
<evidence type="ECO:0000256" key="8">
    <source>
        <dbReference type="ARBA" id="ARBA00022840"/>
    </source>
</evidence>
<dbReference type="KEGG" id="atr:18438873"/>
<evidence type="ECO:0000313" key="15">
    <source>
        <dbReference type="Proteomes" id="UP000017836"/>
    </source>
</evidence>
<name>W1PRP0_AMBTC</name>
<comment type="subcellular location">
    <subcellularLocation>
        <location evidence="1">Membrane</location>
        <topology evidence="1">Single-pass membrane protein</topology>
    </subcellularLocation>
</comment>
<dbReference type="SUPFAM" id="SSF52058">
    <property type="entry name" value="L domain-like"/>
    <property type="match status" value="1"/>
</dbReference>
<dbReference type="InterPro" id="IPR046959">
    <property type="entry name" value="PRK1-6/SRF4-like"/>
</dbReference>
<evidence type="ECO:0000256" key="12">
    <source>
        <dbReference type="SAM" id="Phobius"/>
    </source>
</evidence>
<evidence type="ECO:0000256" key="9">
    <source>
        <dbReference type="ARBA" id="ARBA00022989"/>
    </source>
</evidence>
<organism evidence="14 15">
    <name type="scientific">Amborella trichopoda</name>
    <dbReference type="NCBI Taxonomy" id="13333"/>
    <lineage>
        <taxon>Eukaryota</taxon>
        <taxon>Viridiplantae</taxon>
        <taxon>Streptophyta</taxon>
        <taxon>Embryophyta</taxon>
        <taxon>Tracheophyta</taxon>
        <taxon>Spermatophyta</taxon>
        <taxon>Magnoliopsida</taxon>
        <taxon>Amborellales</taxon>
        <taxon>Amborellaceae</taxon>
        <taxon>Amborella</taxon>
    </lineage>
</organism>
<keyword evidence="8" id="KW-0067">ATP-binding</keyword>
<keyword evidence="10 12" id="KW-0472">Membrane</keyword>
<dbReference type="Gene3D" id="1.10.510.10">
    <property type="entry name" value="Transferase(Phosphotransferase) domain 1"/>
    <property type="match status" value="1"/>
</dbReference>
<evidence type="ECO:0000256" key="2">
    <source>
        <dbReference type="ARBA" id="ARBA00022553"/>
    </source>
</evidence>
<reference evidence="15" key="1">
    <citation type="journal article" date="2013" name="Science">
        <title>The Amborella genome and the evolution of flowering plants.</title>
        <authorList>
            <consortium name="Amborella Genome Project"/>
        </authorList>
    </citation>
    <scope>NUCLEOTIDE SEQUENCE [LARGE SCALE GENOMIC DNA]</scope>
</reference>
<dbReference type="PANTHER" id="PTHR48007">
    <property type="entry name" value="LEUCINE-RICH REPEAT RECEPTOR-LIKE PROTEIN KINASE PXC1"/>
    <property type="match status" value="1"/>
</dbReference>
<dbReference type="PANTHER" id="PTHR48007:SF86">
    <property type="entry name" value="(WILD MALAYSIAN BANANA) HYPOTHETICAL PROTEIN"/>
    <property type="match status" value="1"/>
</dbReference>
<dbReference type="eggNOG" id="ENOG502QRP1">
    <property type="taxonomic scope" value="Eukaryota"/>
</dbReference>
<dbReference type="OrthoDB" id="598358at2759"/>
<dbReference type="GO" id="GO:0004672">
    <property type="term" value="F:protein kinase activity"/>
    <property type="evidence" value="ECO:0007669"/>
    <property type="project" value="InterPro"/>
</dbReference>
<evidence type="ECO:0000256" key="7">
    <source>
        <dbReference type="ARBA" id="ARBA00022741"/>
    </source>
</evidence>
<dbReference type="OMA" id="IIQQNIC"/>
<keyword evidence="11" id="KW-0325">Glycoprotein</keyword>
<dbReference type="GO" id="GO:0016020">
    <property type="term" value="C:membrane"/>
    <property type="evidence" value="ECO:0007669"/>
    <property type="project" value="UniProtKB-SubCell"/>
</dbReference>
<dbReference type="Pfam" id="PF07714">
    <property type="entry name" value="PK_Tyr_Ser-Thr"/>
    <property type="match status" value="1"/>
</dbReference>
<gene>
    <name evidence="14" type="ORF">AMTR_s00028p00246730</name>
</gene>
<evidence type="ECO:0000313" key="14">
    <source>
        <dbReference type="EMBL" id="ERN10693.1"/>
    </source>
</evidence>
<dbReference type="Gene3D" id="3.80.10.10">
    <property type="entry name" value="Ribonuclease Inhibitor"/>
    <property type="match status" value="1"/>
</dbReference>
<evidence type="ECO:0000259" key="13">
    <source>
        <dbReference type="PROSITE" id="PS50011"/>
    </source>
</evidence>
<dbReference type="Gramene" id="ERN10693">
    <property type="protein sequence ID" value="ERN10693"/>
    <property type="gene ID" value="AMTR_s00028p00246730"/>
</dbReference>
<evidence type="ECO:0000256" key="5">
    <source>
        <dbReference type="ARBA" id="ARBA00022729"/>
    </source>
</evidence>
<dbReference type="InterPro" id="IPR000719">
    <property type="entry name" value="Prot_kinase_dom"/>
</dbReference>
<dbReference type="Pfam" id="PF08263">
    <property type="entry name" value="LRRNT_2"/>
    <property type="match status" value="1"/>
</dbReference>
<evidence type="ECO:0000256" key="10">
    <source>
        <dbReference type="ARBA" id="ARBA00023136"/>
    </source>
</evidence>
<keyword evidence="2" id="KW-0597">Phosphoprotein</keyword>
<dbReference type="Proteomes" id="UP000017836">
    <property type="component" value="Unassembled WGS sequence"/>
</dbReference>
<dbReference type="FunFam" id="3.80.10.10:FF:000400">
    <property type="entry name" value="Nuclear pore complex protein NUP107"/>
    <property type="match status" value="1"/>
</dbReference>
<protein>
    <recommendedName>
        <fullName evidence="13">Protein kinase domain-containing protein</fullName>
    </recommendedName>
</protein>
<dbReference type="InterPro" id="IPR013210">
    <property type="entry name" value="LRR_N_plant-typ"/>
</dbReference>
<dbReference type="InterPro" id="IPR001245">
    <property type="entry name" value="Ser-Thr/Tyr_kinase_cat_dom"/>
</dbReference>
<dbReference type="InterPro" id="IPR032675">
    <property type="entry name" value="LRR_dom_sf"/>
</dbReference>
<dbReference type="InterPro" id="IPR001611">
    <property type="entry name" value="Leu-rich_rpt"/>
</dbReference>
<keyword evidence="4 12" id="KW-0812">Transmembrane</keyword>
<keyword evidence="15" id="KW-1185">Reference proteome</keyword>
<dbReference type="GO" id="GO:0005524">
    <property type="term" value="F:ATP binding"/>
    <property type="evidence" value="ECO:0007669"/>
    <property type="project" value="UniProtKB-KW"/>
</dbReference>
<dbReference type="FunFam" id="1.10.510.10:FF:000609">
    <property type="entry name" value="Inactive LRR receptor-like serine/threonine-protein kinase BIR2"/>
    <property type="match status" value="1"/>
</dbReference>
<evidence type="ECO:0000256" key="6">
    <source>
        <dbReference type="ARBA" id="ARBA00022737"/>
    </source>
</evidence>
<evidence type="ECO:0000256" key="4">
    <source>
        <dbReference type="ARBA" id="ARBA00022692"/>
    </source>
</evidence>
<keyword evidence="6" id="KW-0677">Repeat</keyword>
<keyword evidence="5" id="KW-0732">Signal</keyword>
<keyword evidence="7" id="KW-0547">Nucleotide-binding</keyword>
<evidence type="ECO:0000256" key="3">
    <source>
        <dbReference type="ARBA" id="ARBA00022614"/>
    </source>
</evidence>
<dbReference type="Pfam" id="PF00560">
    <property type="entry name" value="LRR_1"/>
    <property type="match status" value="3"/>
</dbReference>
<sequence length="620" mass="67399">MGRRKTESPGVVCLDYHCISLPHVVVIVGLLLLNQSPAVVAEDDVQCLRATKSELLDPQGNLVSWNFGNTSAGFICAFGGVTCWHENENKVLDLRLSSLSLSGPVPSSLRLCSSMTSLDISKNSISGPIPANLCDWLPFLVTLDLSHNQLSGHIPPELVNCRFLNTLRLDSNKLSGQIPYQLASLDRLAHLSLSGNSLSGAIPSGLSKFDSSAFANNGGLCAPPVSSSCNSKTKASTVIIIAAAAFGACVSLAFAFGMWWWFVRGHKGKGKADGGVPDAWVEKLRAHRLAHVSMFQKPLVKIKLTDLLTATNDFDPGNVITSGKTGTSYRAVLADGSALAIKRIHSCPLSEKQFRSEMNRLGQLRHPNLVPLLGYCIAADEKLLVYKDMPSGTLYSLLHDNAGRCDGHELDWAMRLRIGVGAARGLAWLHHGNPTSFIHRNISSNTVLLDEDYEARITDFGLARIMSPVETHLSTFINGDFGDFGYVAPEYSSTLVASLKGDVYGFGVVLLELATGQKPLVVENAEEGFKGNLVEWVNRLSSSGRIIDAVDASLRGKGNDEEILQFMRVACACVLSRPKDRSSMHQVYQLLKGIGSTHDFSEQYDEFPLLYGRDDKEHDE</sequence>
<dbReference type="EMBL" id="KI392812">
    <property type="protein sequence ID" value="ERN10693.1"/>
    <property type="molecule type" value="Genomic_DNA"/>
</dbReference>
<feature type="transmembrane region" description="Helical" evidence="12">
    <location>
        <begin position="238"/>
        <end position="262"/>
    </location>
</feature>
<proteinExistence type="predicted"/>
<evidence type="ECO:0000256" key="11">
    <source>
        <dbReference type="ARBA" id="ARBA00023180"/>
    </source>
</evidence>
<dbReference type="HOGENOM" id="CLU_000288_92_6_1"/>
<feature type="domain" description="Protein kinase" evidence="13">
    <location>
        <begin position="314"/>
        <end position="601"/>
    </location>
</feature>
<dbReference type="FunFam" id="3.30.200.20:FF:000428">
    <property type="entry name" value="Inactive LRR receptor-like serine/threonine-protein kinase BIR2"/>
    <property type="match status" value="1"/>
</dbReference>
<dbReference type="SUPFAM" id="SSF56112">
    <property type="entry name" value="Protein kinase-like (PK-like)"/>
    <property type="match status" value="1"/>
</dbReference>
<keyword evidence="9 12" id="KW-1133">Transmembrane helix</keyword>
<keyword evidence="3" id="KW-0433">Leucine-rich repeat</keyword>